<dbReference type="Proteomes" id="UP001620460">
    <property type="component" value="Unassembled WGS sequence"/>
</dbReference>
<evidence type="ECO:0000313" key="2">
    <source>
        <dbReference type="Proteomes" id="UP001620460"/>
    </source>
</evidence>
<evidence type="ECO:0000313" key="1">
    <source>
        <dbReference type="EMBL" id="MFK2905257.1"/>
    </source>
</evidence>
<name>A0ABW8JZR2_9GAMM</name>
<reference evidence="1 2" key="1">
    <citation type="submission" date="2020-10" db="EMBL/GenBank/DDBJ databases">
        <title>Phylogeny of dyella-like bacteria.</title>
        <authorList>
            <person name="Fu J."/>
        </authorList>
    </citation>
    <scope>NUCLEOTIDE SEQUENCE [LARGE SCALE GENOMIC DNA]</scope>
    <source>
        <strain evidence="1 2">Gsoil3046</strain>
    </source>
</reference>
<comment type="caution">
    <text evidence="1">The sequence shown here is derived from an EMBL/GenBank/DDBJ whole genome shotgun (WGS) entry which is preliminary data.</text>
</comment>
<organism evidence="1 2">
    <name type="scientific">Dyella ginsengisoli</name>
    <dbReference type="NCBI Taxonomy" id="363848"/>
    <lineage>
        <taxon>Bacteria</taxon>
        <taxon>Pseudomonadati</taxon>
        <taxon>Pseudomonadota</taxon>
        <taxon>Gammaproteobacteria</taxon>
        <taxon>Lysobacterales</taxon>
        <taxon>Rhodanobacteraceae</taxon>
        <taxon>Dyella</taxon>
    </lineage>
</organism>
<accession>A0ABW8JZR2</accession>
<proteinExistence type="predicted"/>
<gene>
    <name evidence="1" type="ORF">ISP17_14935</name>
</gene>
<keyword evidence="2" id="KW-1185">Reference proteome</keyword>
<sequence>MLALQMQADRFDVLVGERFQCDGAIGSTAFPVRVAKALVGGVGVHESVVMTKCVRAMARPKRGRVHFLTIDK</sequence>
<protein>
    <submittedName>
        <fullName evidence="1">Uncharacterized protein</fullName>
    </submittedName>
</protein>
<dbReference type="EMBL" id="JADIKM010000004">
    <property type="protein sequence ID" value="MFK2905257.1"/>
    <property type="molecule type" value="Genomic_DNA"/>
</dbReference>
<dbReference type="RefSeq" id="WP_404634590.1">
    <property type="nucleotide sequence ID" value="NZ_JADIKM010000004.1"/>
</dbReference>